<feature type="domain" description="Laminin G" evidence="2">
    <location>
        <begin position="5"/>
        <end position="169"/>
    </location>
</feature>
<name>A0A8J5D5B9_CHIOP</name>
<evidence type="ECO:0000259" key="2">
    <source>
        <dbReference type="PROSITE" id="PS50025"/>
    </source>
</evidence>
<protein>
    <submittedName>
        <fullName evidence="3">Neurexin-4</fullName>
    </submittedName>
</protein>
<dbReference type="Pfam" id="PF02210">
    <property type="entry name" value="Laminin_G_2"/>
    <property type="match status" value="1"/>
</dbReference>
<dbReference type="PROSITE" id="PS50025">
    <property type="entry name" value="LAM_G_DOMAIN"/>
    <property type="match status" value="1"/>
</dbReference>
<reference evidence="3" key="1">
    <citation type="submission" date="2020-07" db="EMBL/GenBank/DDBJ databases">
        <title>The High-quality genome of the commercially important snow crab, Chionoecetes opilio.</title>
        <authorList>
            <person name="Jeong J.-H."/>
            <person name="Ryu S."/>
        </authorList>
    </citation>
    <scope>NUCLEOTIDE SEQUENCE</scope>
    <source>
        <strain evidence="3">MADBK_172401_WGS</strain>
        <tissue evidence="3">Digestive gland</tissue>
    </source>
</reference>
<dbReference type="EMBL" id="JACEEZ010000619">
    <property type="protein sequence ID" value="KAG0729977.1"/>
    <property type="molecule type" value="Genomic_DNA"/>
</dbReference>
<dbReference type="SMART" id="SM00282">
    <property type="entry name" value="LamG"/>
    <property type="match status" value="1"/>
</dbReference>
<gene>
    <name evidence="3" type="primary">Nrx-IV_0</name>
    <name evidence="3" type="ORF">GWK47_029231</name>
</gene>
<comment type="caution">
    <text evidence="1">Lacks conserved residue(s) required for the propagation of feature annotation.</text>
</comment>
<dbReference type="InterPro" id="IPR001791">
    <property type="entry name" value="Laminin_G"/>
</dbReference>
<accession>A0A8J5D5B9</accession>
<sequence>MSADQTLTFLTRQSHLQYPAFEDQRKVNVSLEFRTYEEKGVLIYHKFTGNGFFKLFLEEGKVKVEVEGRGTPGVVALDNFDTPYNDGQWHKAMFIITENHMELSVDGVPMKTVRIIAVVSGKYFMIAGGVYGSPGFLGCLRKISVVGYMQKPKDEVSYIHPSTHTSTHTPIYPLTHPAIHSYIHSYTHLSTHTSSYPLIHPLIHPFIHSHIQLSTHTSTHTPIYPLTHPPIHSYIHSYTHLSTHTSSYSLIQSSTHFYPHKVSIYRR</sequence>
<dbReference type="PANTHER" id="PTHR44826:SF5">
    <property type="entry name" value="DYNEIN HEAVY CHAIN"/>
    <property type="match status" value="1"/>
</dbReference>
<organism evidence="3 4">
    <name type="scientific">Chionoecetes opilio</name>
    <name type="common">Atlantic snow crab</name>
    <name type="synonym">Cancer opilio</name>
    <dbReference type="NCBI Taxonomy" id="41210"/>
    <lineage>
        <taxon>Eukaryota</taxon>
        <taxon>Metazoa</taxon>
        <taxon>Ecdysozoa</taxon>
        <taxon>Arthropoda</taxon>
        <taxon>Crustacea</taxon>
        <taxon>Multicrustacea</taxon>
        <taxon>Malacostraca</taxon>
        <taxon>Eumalacostraca</taxon>
        <taxon>Eucarida</taxon>
        <taxon>Decapoda</taxon>
        <taxon>Pleocyemata</taxon>
        <taxon>Brachyura</taxon>
        <taxon>Eubrachyura</taxon>
        <taxon>Majoidea</taxon>
        <taxon>Majidae</taxon>
        <taxon>Chionoecetes</taxon>
    </lineage>
</organism>
<dbReference type="Proteomes" id="UP000770661">
    <property type="component" value="Unassembled WGS sequence"/>
</dbReference>
<proteinExistence type="predicted"/>
<dbReference type="InterPro" id="IPR051860">
    <property type="entry name" value="Plasmodium_CSP_Invasion"/>
</dbReference>
<evidence type="ECO:0000313" key="3">
    <source>
        <dbReference type="EMBL" id="KAG0729977.1"/>
    </source>
</evidence>
<dbReference type="Gene3D" id="2.60.120.200">
    <property type="match status" value="1"/>
</dbReference>
<evidence type="ECO:0000256" key="1">
    <source>
        <dbReference type="PROSITE-ProRule" id="PRU00122"/>
    </source>
</evidence>
<dbReference type="InterPro" id="IPR013320">
    <property type="entry name" value="ConA-like_dom_sf"/>
</dbReference>
<dbReference type="CDD" id="cd00110">
    <property type="entry name" value="LamG"/>
    <property type="match status" value="1"/>
</dbReference>
<dbReference type="OrthoDB" id="26719at2759"/>
<dbReference type="AlphaFoldDB" id="A0A8J5D5B9"/>
<evidence type="ECO:0000313" key="4">
    <source>
        <dbReference type="Proteomes" id="UP000770661"/>
    </source>
</evidence>
<comment type="caution">
    <text evidence="3">The sequence shown here is derived from an EMBL/GenBank/DDBJ whole genome shotgun (WGS) entry which is preliminary data.</text>
</comment>
<dbReference type="SUPFAM" id="SSF49899">
    <property type="entry name" value="Concanavalin A-like lectins/glucanases"/>
    <property type="match status" value="1"/>
</dbReference>
<dbReference type="PANTHER" id="PTHR44826">
    <property type="entry name" value="SPORE COAT PROTEIN SP85"/>
    <property type="match status" value="1"/>
</dbReference>
<keyword evidence="4" id="KW-1185">Reference proteome</keyword>